<keyword evidence="2" id="KW-0813">Transport</keyword>
<dbReference type="EMBL" id="AZFS01000061">
    <property type="protein sequence ID" value="KRL93887.1"/>
    <property type="molecule type" value="Genomic_DNA"/>
</dbReference>
<feature type="transmembrane region" description="Helical" evidence="7">
    <location>
        <begin position="380"/>
        <end position="398"/>
    </location>
</feature>
<protein>
    <submittedName>
        <fullName evidence="9">Major facilitator superfamily permease</fullName>
    </submittedName>
</protein>
<proteinExistence type="predicted"/>
<evidence type="ECO:0000313" key="10">
    <source>
        <dbReference type="Proteomes" id="UP000051580"/>
    </source>
</evidence>
<evidence type="ECO:0000259" key="8">
    <source>
        <dbReference type="PROSITE" id="PS50850"/>
    </source>
</evidence>
<keyword evidence="5 7" id="KW-1133">Transmembrane helix</keyword>
<feature type="transmembrane region" description="Helical" evidence="7">
    <location>
        <begin position="212"/>
        <end position="233"/>
    </location>
</feature>
<evidence type="ECO:0000256" key="4">
    <source>
        <dbReference type="ARBA" id="ARBA00022692"/>
    </source>
</evidence>
<evidence type="ECO:0000256" key="5">
    <source>
        <dbReference type="ARBA" id="ARBA00022989"/>
    </source>
</evidence>
<dbReference type="Proteomes" id="UP000051580">
    <property type="component" value="Unassembled WGS sequence"/>
</dbReference>
<evidence type="ECO:0000256" key="7">
    <source>
        <dbReference type="SAM" id="Phobius"/>
    </source>
</evidence>
<dbReference type="InterPro" id="IPR001958">
    <property type="entry name" value="Tet-R_TetA/multi-R_MdtG-like"/>
</dbReference>
<dbReference type="RefSeq" id="WP_057734926.1">
    <property type="nucleotide sequence ID" value="NZ_AZFS01000061.1"/>
</dbReference>
<evidence type="ECO:0000313" key="9">
    <source>
        <dbReference type="EMBL" id="KRL93887.1"/>
    </source>
</evidence>
<feature type="transmembrane region" description="Helical" evidence="7">
    <location>
        <begin position="286"/>
        <end position="304"/>
    </location>
</feature>
<dbReference type="Pfam" id="PF07690">
    <property type="entry name" value="MFS_1"/>
    <property type="match status" value="1"/>
</dbReference>
<feature type="transmembrane region" description="Helical" evidence="7">
    <location>
        <begin position="52"/>
        <end position="73"/>
    </location>
</feature>
<accession>A0A0R1UKR5</accession>
<dbReference type="PANTHER" id="PTHR43414:SF1">
    <property type="entry name" value="PEPTIDE PERMEASE"/>
    <property type="match status" value="1"/>
</dbReference>
<dbReference type="PANTHER" id="PTHR43414">
    <property type="entry name" value="MULTIDRUG RESISTANCE PROTEIN MDTG"/>
    <property type="match status" value="1"/>
</dbReference>
<dbReference type="InterPro" id="IPR011701">
    <property type="entry name" value="MFS"/>
</dbReference>
<dbReference type="PRINTS" id="PR01035">
    <property type="entry name" value="TCRTETA"/>
</dbReference>
<dbReference type="InterPro" id="IPR036259">
    <property type="entry name" value="MFS_trans_sf"/>
</dbReference>
<dbReference type="PROSITE" id="PS50850">
    <property type="entry name" value="MFS"/>
    <property type="match status" value="1"/>
</dbReference>
<evidence type="ECO:0000256" key="3">
    <source>
        <dbReference type="ARBA" id="ARBA00022475"/>
    </source>
</evidence>
<dbReference type="PATRIC" id="fig|1423753.3.peg.1119"/>
<sequence length="411" mass="44933">MDEAEEDHDLWRRNLHILWFCSFIVGMAFSEIMPFLSLYVSGLGHYTKAQVTMYSGLVYAADFFVGAIAAPLWGMVADRKGRKLMLLRTSLGIAVAMGLMGLATNVWQLVALRSLQGVFAGYIPNAQALIAAQTPRKYSGAALGTLTTGGTSGNLLGPIIGGVLAQIFSIRMTFFVTATLLLITFILSWVLVKENFKPAPRPAKNAKRQNRLVAVPNLKLIVILLCSTMFVQFGNTSISPIISLYVKELMHNVGPITVVAGILAALPGISNIIAAPRLGRYGDHHGSGRVLLFGYIFATVMYFPQGFVTSVWMLGILRFMIGISDGALFPEIQTLLTKNTPVTLTSTVFSWNQSFQSIGNMLGALLGGWLAGIFNYNAVFFSTAFLMLINLALLWWFAPEIRHRQPATPTN</sequence>
<dbReference type="SUPFAM" id="SSF103473">
    <property type="entry name" value="MFS general substrate transporter"/>
    <property type="match status" value="1"/>
</dbReference>
<dbReference type="AlphaFoldDB" id="A0A0R1UKR5"/>
<comment type="caution">
    <text evidence="9">The sequence shown here is derived from an EMBL/GenBank/DDBJ whole genome shotgun (WGS) entry which is preliminary data.</text>
</comment>
<feature type="transmembrane region" description="Helical" evidence="7">
    <location>
        <begin position="253"/>
        <end position="274"/>
    </location>
</feature>
<reference evidence="9 10" key="1">
    <citation type="journal article" date="2015" name="Genome Announc.">
        <title>Expanding the biotechnology potential of lactobacilli through comparative genomics of 213 strains and associated genera.</title>
        <authorList>
            <person name="Sun Z."/>
            <person name="Harris H.M."/>
            <person name="McCann A."/>
            <person name="Guo C."/>
            <person name="Argimon S."/>
            <person name="Zhang W."/>
            <person name="Yang X."/>
            <person name="Jeffery I.B."/>
            <person name="Cooney J.C."/>
            <person name="Kagawa T.F."/>
            <person name="Liu W."/>
            <person name="Song Y."/>
            <person name="Salvetti E."/>
            <person name="Wrobel A."/>
            <person name="Rasinkangas P."/>
            <person name="Parkhill J."/>
            <person name="Rea M.C."/>
            <person name="O'Sullivan O."/>
            <person name="Ritari J."/>
            <person name="Douillard F.P."/>
            <person name="Paul Ross R."/>
            <person name="Yang R."/>
            <person name="Briner A.E."/>
            <person name="Felis G.E."/>
            <person name="de Vos W.M."/>
            <person name="Barrangou R."/>
            <person name="Klaenhammer T.R."/>
            <person name="Caufield P.W."/>
            <person name="Cui Y."/>
            <person name="Zhang H."/>
            <person name="O'Toole P.W."/>
        </authorList>
    </citation>
    <scope>NUCLEOTIDE SEQUENCE [LARGE SCALE GENOMIC DNA]</scope>
    <source>
        <strain evidence="9 10">DSM 16381</strain>
    </source>
</reference>
<dbReference type="InterPro" id="IPR020846">
    <property type="entry name" value="MFS_dom"/>
</dbReference>
<dbReference type="Pfam" id="PF00083">
    <property type="entry name" value="Sugar_tr"/>
    <property type="match status" value="1"/>
</dbReference>
<evidence type="ECO:0000256" key="1">
    <source>
        <dbReference type="ARBA" id="ARBA00004651"/>
    </source>
</evidence>
<feature type="domain" description="Major facilitator superfamily (MFS) profile" evidence="8">
    <location>
        <begin position="14"/>
        <end position="402"/>
    </location>
</feature>
<dbReference type="InterPro" id="IPR005828">
    <property type="entry name" value="MFS_sugar_transport-like"/>
</dbReference>
<evidence type="ECO:0000256" key="6">
    <source>
        <dbReference type="ARBA" id="ARBA00023136"/>
    </source>
</evidence>
<dbReference type="Gene3D" id="1.20.1250.20">
    <property type="entry name" value="MFS general substrate transporter like domains"/>
    <property type="match status" value="2"/>
</dbReference>
<feature type="transmembrane region" description="Helical" evidence="7">
    <location>
        <begin position="85"/>
        <end position="107"/>
    </location>
</feature>
<keyword evidence="6 7" id="KW-0472">Membrane</keyword>
<dbReference type="OrthoDB" id="65739at2"/>
<organism evidence="9 10">
    <name type="scientific">Levilactobacillus hammesii DSM 16381</name>
    <dbReference type="NCBI Taxonomy" id="1423753"/>
    <lineage>
        <taxon>Bacteria</taxon>
        <taxon>Bacillati</taxon>
        <taxon>Bacillota</taxon>
        <taxon>Bacilli</taxon>
        <taxon>Lactobacillales</taxon>
        <taxon>Lactobacillaceae</taxon>
        <taxon>Levilactobacillus</taxon>
    </lineage>
</organism>
<dbReference type="STRING" id="1423753.FD28_GL001077"/>
<comment type="subcellular location">
    <subcellularLocation>
        <location evidence="1">Cell membrane</location>
        <topology evidence="1">Multi-pass membrane protein</topology>
    </subcellularLocation>
</comment>
<evidence type="ECO:0000256" key="2">
    <source>
        <dbReference type="ARBA" id="ARBA00022448"/>
    </source>
</evidence>
<feature type="transmembrane region" description="Helical" evidence="7">
    <location>
        <begin position="172"/>
        <end position="192"/>
    </location>
</feature>
<dbReference type="GO" id="GO:0005886">
    <property type="term" value="C:plasma membrane"/>
    <property type="evidence" value="ECO:0007669"/>
    <property type="project" value="UniProtKB-SubCell"/>
</dbReference>
<keyword evidence="10" id="KW-1185">Reference proteome</keyword>
<feature type="transmembrane region" description="Helical" evidence="7">
    <location>
        <begin position="17"/>
        <end position="40"/>
    </location>
</feature>
<dbReference type="GO" id="GO:0022857">
    <property type="term" value="F:transmembrane transporter activity"/>
    <property type="evidence" value="ECO:0007669"/>
    <property type="project" value="InterPro"/>
</dbReference>
<name>A0A0R1UKR5_9LACO</name>
<gene>
    <name evidence="9" type="ORF">FD28_GL001077</name>
</gene>
<keyword evidence="4 7" id="KW-0812">Transmembrane</keyword>
<keyword evidence="3" id="KW-1003">Cell membrane</keyword>